<gene>
    <name evidence="1" type="ORF">Taro_032333</name>
</gene>
<proteinExistence type="predicted"/>
<evidence type="ECO:0000313" key="1">
    <source>
        <dbReference type="EMBL" id="MQL99605.1"/>
    </source>
</evidence>
<organism evidence="1 2">
    <name type="scientific">Colocasia esculenta</name>
    <name type="common">Wild taro</name>
    <name type="synonym">Arum esculentum</name>
    <dbReference type="NCBI Taxonomy" id="4460"/>
    <lineage>
        <taxon>Eukaryota</taxon>
        <taxon>Viridiplantae</taxon>
        <taxon>Streptophyta</taxon>
        <taxon>Embryophyta</taxon>
        <taxon>Tracheophyta</taxon>
        <taxon>Spermatophyta</taxon>
        <taxon>Magnoliopsida</taxon>
        <taxon>Liliopsida</taxon>
        <taxon>Araceae</taxon>
        <taxon>Aroideae</taxon>
        <taxon>Colocasieae</taxon>
        <taxon>Colocasia</taxon>
    </lineage>
</organism>
<protein>
    <submittedName>
        <fullName evidence="1">Uncharacterized protein</fullName>
    </submittedName>
</protein>
<sequence length="156" mass="16912">MALEFATVPMLSRVFPWPRLACRCVGVCPKTGFAFRTFWWGTRQVLACSCVPWLADGPLEGLCVPLACWACRGLQASGSAWFLLCLPRLFTRCLALEGLSRLEGLRYAVDLAGEFWRVFPELCLGGSGGGSSQDRPLSLLAEVLPRSALADGGLLS</sequence>
<reference evidence="1" key="1">
    <citation type="submission" date="2017-07" db="EMBL/GenBank/DDBJ databases">
        <title>Taro Niue Genome Assembly and Annotation.</title>
        <authorList>
            <person name="Atibalentja N."/>
            <person name="Keating K."/>
            <person name="Fields C.J."/>
        </authorList>
    </citation>
    <scope>NUCLEOTIDE SEQUENCE</scope>
    <source>
        <strain evidence="1">Niue_2</strain>
        <tissue evidence="1">Leaf</tissue>
    </source>
</reference>
<comment type="caution">
    <text evidence="1">The sequence shown here is derived from an EMBL/GenBank/DDBJ whole genome shotgun (WGS) entry which is preliminary data.</text>
</comment>
<accession>A0A843VUK5</accession>
<dbReference type="EMBL" id="NMUH01002378">
    <property type="protein sequence ID" value="MQL99605.1"/>
    <property type="molecule type" value="Genomic_DNA"/>
</dbReference>
<dbReference type="Proteomes" id="UP000652761">
    <property type="component" value="Unassembled WGS sequence"/>
</dbReference>
<evidence type="ECO:0000313" key="2">
    <source>
        <dbReference type="Proteomes" id="UP000652761"/>
    </source>
</evidence>
<name>A0A843VUK5_COLES</name>
<keyword evidence="2" id="KW-1185">Reference proteome</keyword>
<dbReference type="AlphaFoldDB" id="A0A843VUK5"/>